<dbReference type="Gene3D" id="1.25.40.340">
    <property type="match status" value="1"/>
</dbReference>
<dbReference type="GO" id="GO:0004371">
    <property type="term" value="F:glycerone kinase activity"/>
    <property type="evidence" value="ECO:0007669"/>
    <property type="project" value="UniProtKB-EC"/>
</dbReference>
<dbReference type="PANTHER" id="PTHR28629">
    <property type="entry name" value="TRIOKINASE/FMN CYCLASE"/>
    <property type="match status" value="1"/>
</dbReference>
<comment type="catalytic activity">
    <reaction evidence="13">
        <text>D-glyceraldehyde + ATP = D-glyceraldehyde 3-phosphate + ADP + H(+)</text>
        <dbReference type="Rhea" id="RHEA:13941"/>
        <dbReference type="ChEBI" id="CHEBI:15378"/>
        <dbReference type="ChEBI" id="CHEBI:17378"/>
        <dbReference type="ChEBI" id="CHEBI:30616"/>
        <dbReference type="ChEBI" id="CHEBI:59776"/>
        <dbReference type="ChEBI" id="CHEBI:456216"/>
        <dbReference type="EC" id="2.7.1.28"/>
    </reaction>
</comment>
<comment type="subunit">
    <text evidence="12">Homodimer. Interacts with IFIH1 (via the CARD domains), the interaction is inhibited by viral infection.</text>
</comment>
<evidence type="ECO:0000256" key="2">
    <source>
        <dbReference type="ARBA" id="ARBA00012110"/>
    </source>
</evidence>
<keyword evidence="8" id="KW-0067">ATP-binding</keyword>
<keyword evidence="19" id="KW-1185">Reference proteome</keyword>
<dbReference type="PANTHER" id="PTHR28629:SF4">
    <property type="entry name" value="TRIOKINASE_FMN CYCLASE"/>
    <property type="match status" value="1"/>
</dbReference>
<evidence type="ECO:0000313" key="18">
    <source>
        <dbReference type="EMBL" id="CAG9858755.1"/>
    </source>
</evidence>
<gene>
    <name evidence="18" type="ORF">PHYEVI_LOCUS5142</name>
</gene>
<protein>
    <recommendedName>
        <fullName evidence="4">Triokinase/FMN cyclase</fullName>
        <ecNumber evidence="2">2.7.1.28</ecNumber>
        <ecNumber evidence="1">2.7.1.29</ecNumber>
        <ecNumber evidence="3">4.6.1.15</ecNumber>
    </recommendedName>
    <alternativeName>
        <fullName evidence="10">Bifunctional ATP-dependent dihydroxyacetone kinase/FAD-AMP lyase (cyclizing)</fullName>
    </alternativeName>
</protein>
<keyword evidence="7" id="KW-0418">Kinase</keyword>
<dbReference type="GO" id="GO:0019563">
    <property type="term" value="P:glycerol catabolic process"/>
    <property type="evidence" value="ECO:0007669"/>
    <property type="project" value="TreeGrafter"/>
</dbReference>
<evidence type="ECO:0000256" key="6">
    <source>
        <dbReference type="ARBA" id="ARBA00022741"/>
    </source>
</evidence>
<dbReference type="GO" id="GO:0005524">
    <property type="term" value="F:ATP binding"/>
    <property type="evidence" value="ECO:0007669"/>
    <property type="project" value="UniProtKB-KW"/>
</dbReference>
<evidence type="ECO:0000256" key="5">
    <source>
        <dbReference type="ARBA" id="ARBA00022679"/>
    </source>
</evidence>
<name>A0A9N9TMM0_PHYSR</name>
<comment type="catalytic activity">
    <reaction evidence="15">
        <text>dihydroxyacetone + ATP = dihydroxyacetone phosphate + ADP + H(+)</text>
        <dbReference type="Rhea" id="RHEA:15773"/>
        <dbReference type="ChEBI" id="CHEBI:15378"/>
        <dbReference type="ChEBI" id="CHEBI:16016"/>
        <dbReference type="ChEBI" id="CHEBI:30616"/>
        <dbReference type="ChEBI" id="CHEBI:57642"/>
        <dbReference type="ChEBI" id="CHEBI:456216"/>
        <dbReference type="EC" id="2.7.1.29"/>
    </reaction>
</comment>
<evidence type="ECO:0000313" key="19">
    <source>
        <dbReference type="Proteomes" id="UP001153712"/>
    </source>
</evidence>
<comment type="function">
    <text evidence="11">Catalyzes both the phosphorylation of dihydroxyacetone and of glyceraldehyde, and the splitting of ribonucleoside diphosphate-X compounds among which FAD is the best substrate. Represses IFIH1-mediated cellular antiviral response.</text>
</comment>
<evidence type="ECO:0000256" key="15">
    <source>
        <dbReference type="ARBA" id="ARBA00048898"/>
    </source>
</evidence>
<dbReference type="SUPFAM" id="SSF101473">
    <property type="entry name" value="DhaL-like"/>
    <property type="match status" value="1"/>
</dbReference>
<evidence type="ECO:0000256" key="14">
    <source>
        <dbReference type="ARBA" id="ARBA00048526"/>
    </source>
</evidence>
<dbReference type="OrthoDB" id="5599713at2759"/>
<keyword evidence="9" id="KW-0170">Cobalt</keyword>
<dbReference type="EMBL" id="OU900095">
    <property type="protein sequence ID" value="CAG9858755.1"/>
    <property type="molecule type" value="Genomic_DNA"/>
</dbReference>
<dbReference type="GO" id="GO:0034012">
    <property type="term" value="F:FAD-AMP lyase (cyclizing) activity"/>
    <property type="evidence" value="ECO:0007669"/>
    <property type="project" value="UniProtKB-EC"/>
</dbReference>
<dbReference type="SMART" id="SM01120">
    <property type="entry name" value="Dak2"/>
    <property type="match status" value="1"/>
</dbReference>
<evidence type="ECO:0000256" key="4">
    <source>
        <dbReference type="ARBA" id="ARBA00018932"/>
    </source>
</evidence>
<dbReference type="InterPro" id="IPR004007">
    <property type="entry name" value="DhaL_dom"/>
</dbReference>
<dbReference type="Proteomes" id="UP001153712">
    <property type="component" value="Chromosome 2"/>
</dbReference>
<dbReference type="AlphaFoldDB" id="A0A9N9TMM0"/>
<proteinExistence type="predicted"/>
<dbReference type="InterPro" id="IPR004006">
    <property type="entry name" value="DhaK_dom"/>
</dbReference>
<evidence type="ECO:0000259" key="16">
    <source>
        <dbReference type="PROSITE" id="PS51480"/>
    </source>
</evidence>
<evidence type="ECO:0000256" key="12">
    <source>
        <dbReference type="ARBA" id="ARBA00046681"/>
    </source>
</evidence>
<dbReference type="Gene3D" id="3.40.50.10440">
    <property type="entry name" value="Dihydroxyacetone kinase, domain 1"/>
    <property type="match status" value="1"/>
</dbReference>
<dbReference type="PROSITE" id="PS51481">
    <property type="entry name" value="DHAK"/>
    <property type="match status" value="1"/>
</dbReference>
<reference evidence="18" key="1">
    <citation type="submission" date="2022-01" db="EMBL/GenBank/DDBJ databases">
        <authorList>
            <person name="King R."/>
        </authorList>
    </citation>
    <scope>NUCLEOTIDE SEQUENCE</scope>
</reference>
<dbReference type="EC" id="2.7.1.29" evidence="1"/>
<dbReference type="GO" id="GO:0050354">
    <property type="term" value="F:triokinase activity"/>
    <property type="evidence" value="ECO:0007669"/>
    <property type="project" value="UniProtKB-EC"/>
</dbReference>
<sequence length="585" mass="65171">MDLEFVLTNTKTDSIIRNGLIAATCLNQSLRLLDYGNVIVQENYRETSQVRIITGGANFMGDLVGKGMLTAAIQGEQSSAPASNIILRTLHELCHGHPGGALVIVPGDIGDMLNFGVAVERALNSDLRIRTMTVCDDRTCDRPRRCLCGIVLVYKIAGAMADGERNLAAICDYCRRLCENMVSAEIEVFGGQSYDECKCNRQSSPVDSSSKYLPQVKVCLDNLIKVCRVSGSTDALNVDCLDDEFSDDKLLLTSNDEIVVLVNNNNELEKLEMYSLVKDMIEYLRSMNLQVQRFYIGDFMQLSHTKLSFTILKVIDSDVLYYLDAACEATGWLRMVQGEYPLNTDVVIKGVIEKTIRTESPVKGPRLSETHTNILLFSMQFACNALISCERQLNCIDANKFNSGGIGKFKGDTGTRMRTLSELLLKRMKVDKIPLEYPFTFFDNMSKILEKSLGGSTGCIYSIMFEAAANVFGAYELNEPVRIGMWMEAFGAVVEALQRYCDVRFGDGTMFDPIYRFVETSKLELERNCSSLSDDGLGAFGVAVEKAEETIEEIKKRKVYADPGAHAVGIWMRAIYEGVKVRWPN</sequence>
<accession>A0A9N9TMM0</accession>
<evidence type="ECO:0000256" key="13">
    <source>
        <dbReference type="ARBA" id="ARBA00047974"/>
    </source>
</evidence>
<dbReference type="InterPro" id="IPR050861">
    <property type="entry name" value="Dihydroxyacetone_Kinase"/>
</dbReference>
<evidence type="ECO:0000256" key="9">
    <source>
        <dbReference type="ARBA" id="ARBA00023285"/>
    </source>
</evidence>
<comment type="catalytic activity">
    <reaction evidence="14">
        <text>FAD = riboflavin cyclic-4',5'-phosphate + AMP + H(+)</text>
        <dbReference type="Rhea" id="RHEA:13729"/>
        <dbReference type="ChEBI" id="CHEBI:15378"/>
        <dbReference type="ChEBI" id="CHEBI:57692"/>
        <dbReference type="ChEBI" id="CHEBI:76202"/>
        <dbReference type="ChEBI" id="CHEBI:456215"/>
        <dbReference type="EC" id="4.6.1.15"/>
    </reaction>
</comment>
<evidence type="ECO:0000259" key="17">
    <source>
        <dbReference type="PROSITE" id="PS51481"/>
    </source>
</evidence>
<feature type="domain" description="DhaL" evidence="16">
    <location>
        <begin position="373"/>
        <end position="577"/>
    </location>
</feature>
<dbReference type="EC" id="4.6.1.15" evidence="3"/>
<evidence type="ECO:0000256" key="1">
    <source>
        <dbReference type="ARBA" id="ARBA00012107"/>
    </source>
</evidence>
<evidence type="ECO:0000256" key="10">
    <source>
        <dbReference type="ARBA" id="ARBA00032426"/>
    </source>
</evidence>
<dbReference type="PROSITE" id="PS51480">
    <property type="entry name" value="DHAL"/>
    <property type="match status" value="1"/>
</dbReference>
<organism evidence="18 19">
    <name type="scientific">Phyllotreta striolata</name>
    <name type="common">Striped flea beetle</name>
    <name type="synonym">Crioceris striolata</name>
    <dbReference type="NCBI Taxonomy" id="444603"/>
    <lineage>
        <taxon>Eukaryota</taxon>
        <taxon>Metazoa</taxon>
        <taxon>Ecdysozoa</taxon>
        <taxon>Arthropoda</taxon>
        <taxon>Hexapoda</taxon>
        <taxon>Insecta</taxon>
        <taxon>Pterygota</taxon>
        <taxon>Neoptera</taxon>
        <taxon>Endopterygota</taxon>
        <taxon>Coleoptera</taxon>
        <taxon>Polyphaga</taxon>
        <taxon>Cucujiformia</taxon>
        <taxon>Chrysomeloidea</taxon>
        <taxon>Chrysomelidae</taxon>
        <taxon>Galerucinae</taxon>
        <taxon>Alticini</taxon>
        <taxon>Phyllotreta</taxon>
    </lineage>
</organism>
<dbReference type="GO" id="GO:0005829">
    <property type="term" value="C:cytosol"/>
    <property type="evidence" value="ECO:0007669"/>
    <property type="project" value="TreeGrafter"/>
</dbReference>
<dbReference type="Pfam" id="PF02733">
    <property type="entry name" value="Dak1"/>
    <property type="match status" value="1"/>
</dbReference>
<dbReference type="InterPro" id="IPR036117">
    <property type="entry name" value="DhaL_dom_sf"/>
</dbReference>
<dbReference type="Pfam" id="PF02734">
    <property type="entry name" value="Dak2"/>
    <property type="match status" value="1"/>
</dbReference>
<dbReference type="SUPFAM" id="SSF82549">
    <property type="entry name" value="DAK1/DegV-like"/>
    <property type="match status" value="1"/>
</dbReference>
<keyword evidence="5" id="KW-0808">Transferase</keyword>
<evidence type="ECO:0000256" key="11">
    <source>
        <dbReference type="ARBA" id="ARBA00045490"/>
    </source>
</evidence>
<dbReference type="EC" id="2.7.1.28" evidence="2"/>
<feature type="domain" description="DhaK" evidence="17">
    <location>
        <begin position="11"/>
        <end position="332"/>
    </location>
</feature>
<evidence type="ECO:0000256" key="7">
    <source>
        <dbReference type="ARBA" id="ARBA00022777"/>
    </source>
</evidence>
<evidence type="ECO:0000256" key="8">
    <source>
        <dbReference type="ARBA" id="ARBA00022840"/>
    </source>
</evidence>
<keyword evidence="6" id="KW-0547">Nucleotide-binding</keyword>
<dbReference type="Gene3D" id="3.30.1180.20">
    <property type="entry name" value="Dihydroxyacetone kinase, domain 2"/>
    <property type="match status" value="1"/>
</dbReference>
<evidence type="ECO:0000256" key="3">
    <source>
        <dbReference type="ARBA" id="ARBA00012578"/>
    </source>
</evidence>